<dbReference type="PROSITE" id="PS51257">
    <property type="entry name" value="PROKAR_LIPOPROTEIN"/>
    <property type="match status" value="1"/>
</dbReference>
<evidence type="ECO:0000313" key="2">
    <source>
        <dbReference type="EMBL" id="MCH8616333.1"/>
    </source>
</evidence>
<feature type="transmembrane region" description="Helical" evidence="1">
    <location>
        <begin position="85"/>
        <end position="104"/>
    </location>
</feature>
<evidence type="ECO:0008006" key="4">
    <source>
        <dbReference type="Google" id="ProtNLM"/>
    </source>
</evidence>
<reference evidence="2 3" key="1">
    <citation type="submission" date="2022-03" db="EMBL/GenBank/DDBJ databases">
        <authorList>
            <person name="Jo J.-H."/>
            <person name="Im W.-T."/>
        </authorList>
    </citation>
    <scope>NUCLEOTIDE SEQUENCE [LARGE SCALE GENOMIC DNA]</scope>
    <source>
        <strain evidence="2 3">SM33</strain>
    </source>
</reference>
<feature type="transmembrane region" description="Helical" evidence="1">
    <location>
        <begin position="116"/>
        <end position="133"/>
    </location>
</feature>
<evidence type="ECO:0000313" key="3">
    <source>
        <dbReference type="Proteomes" id="UP001203058"/>
    </source>
</evidence>
<keyword evidence="1" id="KW-1133">Transmembrane helix</keyword>
<gene>
    <name evidence="2" type="ORF">LZ016_09495</name>
</gene>
<sequence length="143" mass="15734">MDERYAPQPVAGWFKFAAIAAILFMALGCWGYLMSVITDPSALPLDQRNLMLARPIWMIAAYALAVWVGLAGAILLLMRRKLAEPLLLVSLICAVLTFLPYAVVPAVSDLVTTNDIAVAVVVVLITATIYSFARHSRMRGWLR</sequence>
<keyword evidence="3" id="KW-1185">Reference proteome</keyword>
<dbReference type="RefSeq" id="WP_241447135.1">
    <property type="nucleotide sequence ID" value="NZ_JAKZHW010000001.1"/>
</dbReference>
<dbReference type="Proteomes" id="UP001203058">
    <property type="component" value="Unassembled WGS sequence"/>
</dbReference>
<feature type="transmembrane region" description="Helical" evidence="1">
    <location>
        <begin position="55"/>
        <end position="78"/>
    </location>
</feature>
<accession>A0ABS9VMY0</accession>
<organism evidence="2 3">
    <name type="scientific">Sphingomonas telluris</name>
    <dbReference type="NCBI Taxonomy" id="2907998"/>
    <lineage>
        <taxon>Bacteria</taxon>
        <taxon>Pseudomonadati</taxon>
        <taxon>Pseudomonadota</taxon>
        <taxon>Alphaproteobacteria</taxon>
        <taxon>Sphingomonadales</taxon>
        <taxon>Sphingomonadaceae</taxon>
        <taxon>Sphingomonas</taxon>
    </lineage>
</organism>
<keyword evidence="1" id="KW-0472">Membrane</keyword>
<comment type="caution">
    <text evidence="2">The sequence shown here is derived from an EMBL/GenBank/DDBJ whole genome shotgun (WGS) entry which is preliminary data.</text>
</comment>
<name>A0ABS9VMY0_9SPHN</name>
<keyword evidence="1" id="KW-0812">Transmembrane</keyword>
<dbReference type="EMBL" id="JAKZHW010000001">
    <property type="protein sequence ID" value="MCH8616333.1"/>
    <property type="molecule type" value="Genomic_DNA"/>
</dbReference>
<feature type="transmembrane region" description="Helical" evidence="1">
    <location>
        <begin position="12"/>
        <end position="35"/>
    </location>
</feature>
<proteinExistence type="predicted"/>
<protein>
    <recommendedName>
        <fullName evidence="4">Sugar transporter</fullName>
    </recommendedName>
</protein>
<evidence type="ECO:0000256" key="1">
    <source>
        <dbReference type="SAM" id="Phobius"/>
    </source>
</evidence>